<dbReference type="Gene3D" id="2.40.110.10">
    <property type="entry name" value="Butyryl-CoA Dehydrogenase, subunit A, domain 2"/>
    <property type="match status" value="1"/>
</dbReference>
<sequence length="822" mass="90973">MTGLIWCVAFLFVFGVLAYQRASLVIWTISFALFLLFATRLTGLSFSLILAWLFYLVLFIPLNVRMWRQRYISQHLLNFYRQVMPAMSRTEREAISAGTVTWEGDLFRGNPDWKKLLEHAPAALTQEEQAFLAGPVEALCAMLNDWDITHNRIDLSPQVWKFIRDNGFFGLIIPKRYGGKEFSAYAHSQILIKIGGISITAGSSIAVPNSLGPAELLLHYGTEEQKNYYLPRLARGEEVPCFALTSPVAGSDAGSMTDHGVVCQGEFNGKNILGIRLNFDKRYITLAPIATVIGLAFKLYDPDHLLGSKEDLGITCALIPRNTPGIEIGRRHFPLNTAFQNGPIRGKDIFIPLDWIIGGPDKAGKGWVMLMECLAAGRAISLPASAVAGAKVLSYAAGAYARIRRQFNMPIGKFEGVEEPLARIAAYTYIMDAARTFATASIDSGEKPSVASAIVKYHVTELGRKIAADGMDIHGGKGICLGPKNYIGRGYEAAPIAITVEGANILTRNMIIFGQGVIRCHPYILSELEAARLDDPKAALKAFDDAVMKHIAFGISNFVRSLVLGITSSYIVQAPKGRMKRYYQQATRFSSAFALLSDVCMMVFGGSLKRKESISSRLGDILSYLYLLSAVLKHYHDQGENHDDLPVVRYACLYCLFEIQERFDEILKNFPNRWLAWVLKIIIFPLGERFSKPRDAIGHKVAQLLIAPTATRERLAAGAYLTPVPENIMSELQDALIKTIEAEPIEKLIKTAKKEGRATGHSAAEQAQSALNSKAITIEQFNQFMQAEEARKKVIAVDDFSNEELVPGIIQPVNEYADITSK</sequence>
<protein>
    <recommendedName>
        <fullName evidence="6">Acyl-coenzyme A dehydrogenase</fullName>
        <ecNumber evidence="4">1.3.8.7</ecNumber>
        <ecNumber evidence="5">1.3.8.8</ecNumber>
    </recommendedName>
</protein>
<dbReference type="NCBIfam" id="NF009586">
    <property type="entry name" value="PRK13026.1"/>
    <property type="match status" value="1"/>
</dbReference>
<dbReference type="EC" id="1.3.8.7" evidence="4"/>
<evidence type="ECO:0000259" key="17">
    <source>
        <dbReference type="Pfam" id="PF02771"/>
    </source>
</evidence>
<comment type="catalytic activity">
    <reaction evidence="12">
        <text>a medium-chain 2,3-saturated fatty acyl-CoA + oxidized [electron-transfer flavoprotein] + H(+) = a medium-chain (2E)-enoyl-CoA + reduced [electron-transfer flavoprotein]</text>
        <dbReference type="Rhea" id="RHEA:14477"/>
        <dbReference type="Rhea" id="RHEA-COMP:10685"/>
        <dbReference type="Rhea" id="RHEA-COMP:10686"/>
        <dbReference type="ChEBI" id="CHEBI:15378"/>
        <dbReference type="ChEBI" id="CHEBI:57692"/>
        <dbReference type="ChEBI" id="CHEBI:58307"/>
        <dbReference type="ChEBI" id="CHEBI:83723"/>
        <dbReference type="ChEBI" id="CHEBI:83726"/>
        <dbReference type="EC" id="1.3.8.7"/>
    </reaction>
</comment>
<proteinExistence type="inferred from homology"/>
<dbReference type="EC" id="1.3.8.8" evidence="5"/>
<keyword evidence="14" id="KW-0472">Membrane</keyword>
<feature type="domain" description="Acyl-CoA oxidase/dehydrogenase middle" evidence="16">
    <location>
        <begin position="241"/>
        <end position="332"/>
    </location>
</feature>
<evidence type="ECO:0000256" key="2">
    <source>
        <dbReference type="ARBA" id="ARBA00005005"/>
    </source>
</evidence>
<keyword evidence="7" id="KW-0285">Flavoprotein</keyword>
<keyword evidence="8" id="KW-0274">FAD</keyword>
<evidence type="ECO:0000256" key="11">
    <source>
        <dbReference type="ARBA" id="ARBA00023098"/>
    </source>
</evidence>
<evidence type="ECO:0000256" key="1">
    <source>
        <dbReference type="ARBA" id="ARBA00001974"/>
    </source>
</evidence>
<evidence type="ECO:0000256" key="9">
    <source>
        <dbReference type="ARBA" id="ARBA00022832"/>
    </source>
</evidence>
<keyword evidence="11" id="KW-0443">Lipid metabolism</keyword>
<dbReference type="InterPro" id="IPR009100">
    <property type="entry name" value="AcylCoA_DH/oxidase_NM_dom_sf"/>
</dbReference>
<feature type="domain" description="Acyl-CoA dehydrogenase/oxidase C-terminal" evidence="15">
    <location>
        <begin position="364"/>
        <end position="511"/>
    </location>
</feature>
<reference evidence="19 20" key="1">
    <citation type="submission" date="2019-08" db="EMBL/GenBank/DDBJ databases">
        <authorList>
            <person name="Guy L."/>
        </authorList>
    </citation>
    <scope>NUCLEOTIDE SEQUENCE [LARGE SCALE GENOMIC DNA]</scope>
    <source>
        <strain evidence="19 20">SGT-108</strain>
    </source>
</reference>
<dbReference type="InterPro" id="IPR046373">
    <property type="entry name" value="Acyl-CoA_Oxase/DH_mid-dom_sf"/>
</dbReference>
<evidence type="ECO:0000256" key="7">
    <source>
        <dbReference type="ARBA" id="ARBA00022630"/>
    </source>
</evidence>
<keyword evidence="20" id="KW-1185">Reference proteome</keyword>
<dbReference type="GO" id="GO:0070991">
    <property type="term" value="F:medium-chain fatty acyl-CoA dehydrogenase activity"/>
    <property type="evidence" value="ECO:0007669"/>
    <property type="project" value="UniProtKB-EC"/>
</dbReference>
<feature type="transmembrane region" description="Helical" evidence="14">
    <location>
        <begin position="28"/>
        <end position="60"/>
    </location>
</feature>
<dbReference type="Pfam" id="PF09317">
    <property type="entry name" value="ACDH_C"/>
    <property type="match status" value="1"/>
</dbReference>
<evidence type="ECO:0000259" key="16">
    <source>
        <dbReference type="Pfam" id="PF02770"/>
    </source>
</evidence>
<dbReference type="AlphaFoldDB" id="A0A5E4PHT0"/>
<evidence type="ECO:0000256" key="12">
    <source>
        <dbReference type="ARBA" id="ARBA00047882"/>
    </source>
</evidence>
<evidence type="ECO:0000256" key="6">
    <source>
        <dbReference type="ARBA" id="ARBA00020144"/>
    </source>
</evidence>
<dbReference type="InterPro" id="IPR036250">
    <property type="entry name" value="AcylCo_DH-like_C"/>
</dbReference>
<dbReference type="Pfam" id="PF02771">
    <property type="entry name" value="Acyl-CoA_dh_N"/>
    <property type="match status" value="1"/>
</dbReference>
<dbReference type="FunFam" id="2.40.110.10:FF:000010">
    <property type="entry name" value="Acyl-CoA dehydrogenase"/>
    <property type="match status" value="1"/>
</dbReference>
<dbReference type="Pfam" id="PF00441">
    <property type="entry name" value="Acyl-CoA_dh_1"/>
    <property type="match status" value="1"/>
</dbReference>
<dbReference type="OrthoDB" id="9802447at2"/>
<name>A0A5E4PHT0_9COXI</name>
<dbReference type="InterPro" id="IPR013786">
    <property type="entry name" value="AcylCoA_DH/ox_N"/>
</dbReference>
<dbReference type="GO" id="GO:0005737">
    <property type="term" value="C:cytoplasm"/>
    <property type="evidence" value="ECO:0007669"/>
    <property type="project" value="TreeGrafter"/>
</dbReference>
<dbReference type="FunFam" id="1.10.540.10:FF:000004">
    <property type="entry name" value="Acyl-CoA dehydrogenase"/>
    <property type="match status" value="1"/>
</dbReference>
<dbReference type="UniPathway" id="UPA00659"/>
<accession>A0A5E4PHT0</accession>
<dbReference type="SUPFAM" id="SSF56645">
    <property type="entry name" value="Acyl-CoA dehydrogenase NM domain-like"/>
    <property type="match status" value="1"/>
</dbReference>
<evidence type="ECO:0000259" key="18">
    <source>
        <dbReference type="Pfam" id="PF09317"/>
    </source>
</evidence>
<evidence type="ECO:0000313" key="19">
    <source>
        <dbReference type="EMBL" id="VVC75886.1"/>
    </source>
</evidence>
<dbReference type="Gene3D" id="1.10.540.10">
    <property type="entry name" value="Acyl-CoA dehydrogenase/oxidase, N-terminal domain"/>
    <property type="match status" value="1"/>
</dbReference>
<organism evidence="19 20">
    <name type="scientific">Aquicella siphonis</name>
    <dbReference type="NCBI Taxonomy" id="254247"/>
    <lineage>
        <taxon>Bacteria</taxon>
        <taxon>Pseudomonadati</taxon>
        <taxon>Pseudomonadota</taxon>
        <taxon>Gammaproteobacteria</taxon>
        <taxon>Legionellales</taxon>
        <taxon>Coxiellaceae</taxon>
        <taxon>Aquicella</taxon>
    </lineage>
</organism>
<comment type="pathway">
    <text evidence="2">Lipid metabolism; fatty acid beta-oxidation.</text>
</comment>
<keyword evidence="14" id="KW-1133">Transmembrane helix</keyword>
<evidence type="ECO:0000256" key="10">
    <source>
        <dbReference type="ARBA" id="ARBA00023002"/>
    </source>
</evidence>
<evidence type="ECO:0000256" key="5">
    <source>
        <dbReference type="ARBA" id="ARBA00012040"/>
    </source>
</evidence>
<dbReference type="RefSeq" id="WP_148339154.1">
    <property type="nucleotide sequence ID" value="NZ_LR699119.1"/>
</dbReference>
<dbReference type="GO" id="GO:0033539">
    <property type="term" value="P:fatty acid beta-oxidation using acyl-CoA dehydrogenase"/>
    <property type="evidence" value="ECO:0007669"/>
    <property type="project" value="InterPro"/>
</dbReference>
<dbReference type="InterPro" id="IPR006091">
    <property type="entry name" value="Acyl-CoA_Oxase/DH_mid-dom"/>
</dbReference>
<dbReference type="InterPro" id="IPR037069">
    <property type="entry name" value="AcylCoA_DH/ox_N_sf"/>
</dbReference>
<comment type="catalytic activity">
    <reaction evidence="13">
        <text>a long-chain 2,3-saturated fatty acyl-CoA + oxidized [electron-transfer flavoprotein] + H(+) = a long-chain (2E)-enoyl-CoA + reduced [electron-transfer flavoprotein]</text>
        <dbReference type="Rhea" id="RHEA:17721"/>
        <dbReference type="Rhea" id="RHEA-COMP:10685"/>
        <dbReference type="Rhea" id="RHEA-COMP:10686"/>
        <dbReference type="ChEBI" id="CHEBI:15378"/>
        <dbReference type="ChEBI" id="CHEBI:57692"/>
        <dbReference type="ChEBI" id="CHEBI:58307"/>
        <dbReference type="ChEBI" id="CHEBI:83721"/>
        <dbReference type="ChEBI" id="CHEBI:83727"/>
        <dbReference type="EC" id="1.3.8.8"/>
    </reaction>
</comment>
<evidence type="ECO:0000313" key="20">
    <source>
        <dbReference type="Proteomes" id="UP000324194"/>
    </source>
</evidence>
<dbReference type="Pfam" id="PF02770">
    <property type="entry name" value="Acyl-CoA_dh_M"/>
    <property type="match status" value="1"/>
</dbReference>
<dbReference type="PANTHER" id="PTHR48083:SF33">
    <property type="entry name" value="ACYL-COENZYME A DEHYDROGENASE"/>
    <property type="match status" value="1"/>
</dbReference>
<dbReference type="EMBL" id="LR699119">
    <property type="protein sequence ID" value="VVC75886.1"/>
    <property type="molecule type" value="Genomic_DNA"/>
</dbReference>
<evidence type="ECO:0000256" key="13">
    <source>
        <dbReference type="ARBA" id="ARBA00049247"/>
    </source>
</evidence>
<evidence type="ECO:0000256" key="3">
    <source>
        <dbReference type="ARBA" id="ARBA00009347"/>
    </source>
</evidence>
<comment type="similarity">
    <text evidence="3">Belongs to the acyl-CoA dehydrogenase family.</text>
</comment>
<dbReference type="InterPro" id="IPR009075">
    <property type="entry name" value="AcylCo_DH/oxidase_C"/>
</dbReference>
<gene>
    <name evidence="19" type="primary">fadE_2</name>
    <name evidence="19" type="ORF">AQUSIP_11870</name>
</gene>
<dbReference type="GO" id="GO:0004466">
    <property type="term" value="F:long-chain fatty acyl-CoA dehydrogenase activity"/>
    <property type="evidence" value="ECO:0007669"/>
    <property type="project" value="UniProtKB-EC"/>
</dbReference>
<dbReference type="InterPro" id="IPR050741">
    <property type="entry name" value="Acyl-CoA_dehydrogenase"/>
</dbReference>
<evidence type="ECO:0000256" key="4">
    <source>
        <dbReference type="ARBA" id="ARBA00012033"/>
    </source>
</evidence>
<comment type="cofactor">
    <cofactor evidence="1">
        <name>FAD</name>
        <dbReference type="ChEBI" id="CHEBI:57692"/>
    </cofactor>
</comment>
<keyword evidence="9" id="KW-0276">Fatty acid metabolism</keyword>
<keyword evidence="10" id="KW-0560">Oxidoreductase</keyword>
<feature type="domain" description="Acyl-CoA dehydrogenase/oxidase N-terminal" evidence="17">
    <location>
        <begin position="143"/>
        <end position="237"/>
    </location>
</feature>
<dbReference type="KEGG" id="asip:AQUSIP_11870"/>
<evidence type="ECO:0000259" key="15">
    <source>
        <dbReference type="Pfam" id="PF00441"/>
    </source>
</evidence>
<dbReference type="GO" id="GO:0050660">
    <property type="term" value="F:flavin adenine dinucleotide binding"/>
    <property type="evidence" value="ECO:0007669"/>
    <property type="project" value="InterPro"/>
</dbReference>
<dbReference type="PANTHER" id="PTHR48083">
    <property type="entry name" value="MEDIUM-CHAIN SPECIFIC ACYL-COA DEHYDROGENASE, MITOCHONDRIAL-RELATED"/>
    <property type="match status" value="1"/>
</dbReference>
<dbReference type="SUPFAM" id="SSF47203">
    <property type="entry name" value="Acyl-CoA dehydrogenase C-terminal domain-like"/>
    <property type="match status" value="1"/>
</dbReference>
<feature type="domain" description="Acyl-CoA dehydrogenase C-terminal bacterial-type" evidence="18">
    <location>
        <begin position="518"/>
        <end position="800"/>
    </location>
</feature>
<dbReference type="FunFam" id="1.20.140.10:FF:000009">
    <property type="entry name" value="Acyl-CoA dehydrogenase"/>
    <property type="match status" value="1"/>
</dbReference>
<evidence type="ECO:0000256" key="14">
    <source>
        <dbReference type="SAM" id="Phobius"/>
    </source>
</evidence>
<dbReference type="Gene3D" id="1.20.140.10">
    <property type="entry name" value="Butyryl-CoA Dehydrogenase, subunit A, domain 3"/>
    <property type="match status" value="1"/>
</dbReference>
<dbReference type="InterPro" id="IPR015396">
    <property type="entry name" value="FadE_C"/>
</dbReference>
<keyword evidence="14" id="KW-0812">Transmembrane</keyword>
<dbReference type="CDD" id="cd00567">
    <property type="entry name" value="ACAD"/>
    <property type="match status" value="1"/>
</dbReference>
<evidence type="ECO:0000256" key="8">
    <source>
        <dbReference type="ARBA" id="ARBA00022827"/>
    </source>
</evidence>
<dbReference type="NCBIfam" id="NF007000">
    <property type="entry name" value="PRK09463.1"/>
    <property type="match status" value="1"/>
</dbReference>
<dbReference type="Proteomes" id="UP000324194">
    <property type="component" value="Chromosome 1"/>
</dbReference>